<evidence type="ECO:0000313" key="9">
    <source>
        <dbReference type="RefSeq" id="XP_021284149.1"/>
    </source>
</evidence>
<dbReference type="OrthoDB" id="3365801at2759"/>
<dbReference type="RefSeq" id="XP_021284149.1">
    <property type="nucleotide sequence ID" value="XM_021428474.1"/>
</dbReference>
<evidence type="ECO:0000256" key="3">
    <source>
        <dbReference type="ARBA" id="ARBA00022723"/>
    </source>
</evidence>
<dbReference type="AlphaFoldDB" id="A0A6J1ABW1"/>
<evidence type="ECO:0000256" key="4">
    <source>
        <dbReference type="ARBA" id="ARBA00022771"/>
    </source>
</evidence>
<reference evidence="9" key="1">
    <citation type="submission" date="2025-08" db="UniProtKB">
        <authorList>
            <consortium name="RefSeq"/>
        </authorList>
    </citation>
    <scope>IDENTIFICATION</scope>
    <source>
        <tissue evidence="9">Leaf</tissue>
    </source>
</reference>
<keyword evidence="4 6" id="KW-0863">Zinc-finger</keyword>
<dbReference type="GeneID" id="110416474"/>
<keyword evidence="8" id="KW-1185">Reference proteome</keyword>
<dbReference type="PANTHER" id="PTHR15710:SF77">
    <property type="entry name" value="RING-H2 FINGER PROTEIN ATL21B"/>
    <property type="match status" value="1"/>
</dbReference>
<dbReference type="InterPro" id="IPR013083">
    <property type="entry name" value="Znf_RING/FYVE/PHD"/>
</dbReference>
<dbReference type="SMART" id="SM00184">
    <property type="entry name" value="RING"/>
    <property type="match status" value="1"/>
</dbReference>
<dbReference type="SUPFAM" id="SSF57850">
    <property type="entry name" value="RING/U-box"/>
    <property type="match status" value="1"/>
</dbReference>
<dbReference type="GO" id="GO:0005737">
    <property type="term" value="C:cytoplasm"/>
    <property type="evidence" value="ECO:0007669"/>
    <property type="project" value="TreeGrafter"/>
</dbReference>
<evidence type="ECO:0000256" key="1">
    <source>
        <dbReference type="ARBA" id="ARBA00000900"/>
    </source>
</evidence>
<evidence type="ECO:0000313" key="8">
    <source>
        <dbReference type="Proteomes" id="UP000504621"/>
    </source>
</evidence>
<dbReference type="PANTHER" id="PTHR15710">
    <property type="entry name" value="E3 UBIQUITIN-PROTEIN LIGASE PRAJA"/>
    <property type="match status" value="1"/>
</dbReference>
<keyword evidence="5" id="KW-0862">Zinc</keyword>
<dbReference type="InterPro" id="IPR001841">
    <property type="entry name" value="Znf_RING"/>
</dbReference>
<evidence type="ECO:0000256" key="6">
    <source>
        <dbReference type="PROSITE-ProRule" id="PRU00175"/>
    </source>
</evidence>
<dbReference type="GO" id="GO:0008270">
    <property type="term" value="F:zinc ion binding"/>
    <property type="evidence" value="ECO:0007669"/>
    <property type="project" value="UniProtKB-KW"/>
</dbReference>
<dbReference type="GO" id="GO:0061630">
    <property type="term" value="F:ubiquitin protein ligase activity"/>
    <property type="evidence" value="ECO:0007669"/>
    <property type="project" value="UniProtKB-EC"/>
</dbReference>
<dbReference type="PROSITE" id="PS50089">
    <property type="entry name" value="ZF_RING_2"/>
    <property type="match status" value="1"/>
</dbReference>
<evidence type="ECO:0000256" key="5">
    <source>
        <dbReference type="ARBA" id="ARBA00022833"/>
    </source>
</evidence>
<dbReference type="Gene3D" id="3.30.40.10">
    <property type="entry name" value="Zinc/RING finger domain, C3HC4 (zinc finger)"/>
    <property type="match status" value="1"/>
</dbReference>
<keyword evidence="3" id="KW-0479">Metal-binding</keyword>
<dbReference type="CDD" id="cd16454">
    <property type="entry name" value="RING-H2_PA-TM-RING"/>
    <property type="match status" value="1"/>
</dbReference>
<name>A0A6J1ABW1_9ROSI</name>
<evidence type="ECO:0000256" key="2">
    <source>
        <dbReference type="ARBA" id="ARBA00012483"/>
    </source>
</evidence>
<dbReference type="Proteomes" id="UP000504621">
    <property type="component" value="Unplaced"/>
</dbReference>
<dbReference type="EC" id="2.3.2.27" evidence="2"/>
<dbReference type="Pfam" id="PF13639">
    <property type="entry name" value="zf-RING_2"/>
    <property type="match status" value="1"/>
</dbReference>
<dbReference type="GO" id="GO:0016567">
    <property type="term" value="P:protein ubiquitination"/>
    <property type="evidence" value="ECO:0007669"/>
    <property type="project" value="TreeGrafter"/>
</dbReference>
<gene>
    <name evidence="9" type="primary">LOC110416474</name>
</gene>
<protein>
    <recommendedName>
        <fullName evidence="2">RING-type E3 ubiquitin transferase</fullName>
        <ecNumber evidence="2">2.3.2.27</ecNumber>
    </recommendedName>
</protein>
<evidence type="ECO:0000259" key="7">
    <source>
        <dbReference type="PROSITE" id="PS50089"/>
    </source>
</evidence>
<organism evidence="8 9">
    <name type="scientific">Herrania umbratica</name>
    <dbReference type="NCBI Taxonomy" id="108875"/>
    <lineage>
        <taxon>Eukaryota</taxon>
        <taxon>Viridiplantae</taxon>
        <taxon>Streptophyta</taxon>
        <taxon>Embryophyta</taxon>
        <taxon>Tracheophyta</taxon>
        <taxon>Spermatophyta</taxon>
        <taxon>Magnoliopsida</taxon>
        <taxon>eudicotyledons</taxon>
        <taxon>Gunneridae</taxon>
        <taxon>Pentapetalae</taxon>
        <taxon>rosids</taxon>
        <taxon>malvids</taxon>
        <taxon>Malvales</taxon>
        <taxon>Malvaceae</taxon>
        <taxon>Byttnerioideae</taxon>
        <taxon>Herrania</taxon>
    </lineage>
</organism>
<accession>A0A6J1ABW1</accession>
<proteinExistence type="predicted"/>
<sequence length="219" mass="24475">MASNSSSQENDNRLEQNCSVFNIQMEFHYVSPLNLETTSIETQCVMCPSDMFLSEEHGPDILLSILSANTAVPLETLQTVIVPGILSFARKIDADPVNLGRKIIKFGVEIFLPEPDDEVIDDSLSTLNFKPASRSSIQALKRMKLGDDQDHLLPFKKGRRLEGLTSSTSEKECSICLDEFSHGEEVVLMPCGHVYHDGCIVRWLEASHLCPLCRYKMPS</sequence>
<comment type="catalytic activity">
    <reaction evidence="1">
        <text>S-ubiquitinyl-[E2 ubiquitin-conjugating enzyme]-L-cysteine + [acceptor protein]-L-lysine = [E2 ubiquitin-conjugating enzyme]-L-cysteine + N(6)-ubiquitinyl-[acceptor protein]-L-lysine.</text>
        <dbReference type="EC" id="2.3.2.27"/>
    </reaction>
</comment>
<feature type="domain" description="RING-type" evidence="7">
    <location>
        <begin position="173"/>
        <end position="214"/>
    </location>
</feature>